<accession>A0A6J5DN76</accession>
<evidence type="ECO:0000313" key="3">
    <source>
        <dbReference type="Proteomes" id="UP000494329"/>
    </source>
</evidence>
<feature type="transmembrane region" description="Helical" evidence="1">
    <location>
        <begin position="35"/>
        <end position="55"/>
    </location>
</feature>
<dbReference type="Proteomes" id="UP000494329">
    <property type="component" value="Unassembled WGS sequence"/>
</dbReference>
<reference evidence="2 3" key="1">
    <citation type="submission" date="2020-04" db="EMBL/GenBank/DDBJ databases">
        <authorList>
            <person name="De Canck E."/>
        </authorList>
    </citation>
    <scope>NUCLEOTIDE SEQUENCE [LARGE SCALE GENOMIC DNA]</scope>
    <source>
        <strain evidence="2 3">LMG 29739</strain>
    </source>
</reference>
<dbReference type="AlphaFoldDB" id="A0A6J5DN76"/>
<dbReference type="RefSeq" id="WP_175110970.1">
    <property type="nucleotide sequence ID" value="NZ_CADIKF010000014.1"/>
</dbReference>
<keyword evidence="1" id="KW-0472">Membrane</keyword>
<evidence type="ECO:0000313" key="2">
    <source>
        <dbReference type="EMBL" id="CAB3755679.1"/>
    </source>
</evidence>
<keyword evidence="1" id="KW-0812">Transmembrane</keyword>
<name>A0A6J5DN76_9BURK</name>
<evidence type="ECO:0000256" key="1">
    <source>
        <dbReference type="SAM" id="Phobius"/>
    </source>
</evidence>
<dbReference type="EMBL" id="CADIKF010000014">
    <property type="protein sequence ID" value="CAB3755679.1"/>
    <property type="molecule type" value="Genomic_DNA"/>
</dbReference>
<keyword evidence="1" id="KW-1133">Transmembrane helix</keyword>
<proteinExistence type="predicted"/>
<sequence>MTASVVIGLIVAVLAAGFAHHEIPAFTQGFVKKEIAHLVLIVVGCAFGVVCAWLPALPMPRWAAFAIGFGVVHLPASAILLLKRWRHAGQS</sequence>
<gene>
    <name evidence="2" type="ORF">LMG29739_02244</name>
</gene>
<feature type="transmembrane region" description="Helical" evidence="1">
    <location>
        <begin position="62"/>
        <end position="82"/>
    </location>
</feature>
<organism evidence="2 3">
    <name type="scientific">Paraburkholderia solisilvae</name>
    <dbReference type="NCBI Taxonomy" id="624376"/>
    <lineage>
        <taxon>Bacteria</taxon>
        <taxon>Pseudomonadati</taxon>
        <taxon>Pseudomonadota</taxon>
        <taxon>Betaproteobacteria</taxon>
        <taxon>Burkholderiales</taxon>
        <taxon>Burkholderiaceae</taxon>
        <taxon>Paraburkholderia</taxon>
    </lineage>
</organism>
<keyword evidence="3" id="KW-1185">Reference proteome</keyword>
<protein>
    <submittedName>
        <fullName evidence="2">Uncharacterized protein</fullName>
    </submittedName>
</protein>